<evidence type="ECO:0000259" key="2">
    <source>
        <dbReference type="Pfam" id="PF00582"/>
    </source>
</evidence>
<comment type="similarity">
    <text evidence="1">Belongs to the universal stress protein A family.</text>
</comment>
<gene>
    <name evidence="3" type="ORF">GBA63_20470</name>
</gene>
<dbReference type="SUPFAM" id="SSF52402">
    <property type="entry name" value="Adenine nucleotide alpha hydrolases-like"/>
    <property type="match status" value="1"/>
</dbReference>
<dbReference type="KEGG" id="rub:GBA63_20470"/>
<feature type="domain" description="UspA" evidence="2">
    <location>
        <begin position="18"/>
        <end position="155"/>
    </location>
</feature>
<dbReference type="PANTHER" id="PTHR46268">
    <property type="entry name" value="STRESS RESPONSE PROTEIN NHAX"/>
    <property type="match status" value="1"/>
</dbReference>
<dbReference type="RefSeq" id="WP_166179257.1">
    <property type="nucleotide sequence ID" value="NZ_CP045119.1"/>
</dbReference>
<dbReference type="PRINTS" id="PR01438">
    <property type="entry name" value="UNVRSLSTRESS"/>
</dbReference>
<dbReference type="Proteomes" id="UP000501452">
    <property type="component" value="Chromosome"/>
</dbReference>
<reference evidence="3 4" key="1">
    <citation type="submission" date="2019-10" db="EMBL/GenBank/DDBJ databases">
        <title>Rubrobacter sp nov SCSIO 52090 isolated from a deep-sea sediment in the South China Sea.</title>
        <authorList>
            <person name="Chen R.W."/>
        </authorList>
    </citation>
    <scope>NUCLEOTIDE SEQUENCE [LARGE SCALE GENOMIC DNA]</scope>
    <source>
        <strain evidence="3 4">SCSIO 52909</strain>
    </source>
</reference>
<organism evidence="3 4">
    <name type="scientific">Rubrobacter tropicus</name>
    <dbReference type="NCBI Taxonomy" id="2653851"/>
    <lineage>
        <taxon>Bacteria</taxon>
        <taxon>Bacillati</taxon>
        <taxon>Actinomycetota</taxon>
        <taxon>Rubrobacteria</taxon>
        <taxon>Rubrobacterales</taxon>
        <taxon>Rubrobacteraceae</taxon>
        <taxon>Rubrobacter</taxon>
    </lineage>
</organism>
<dbReference type="Pfam" id="PF00582">
    <property type="entry name" value="Usp"/>
    <property type="match status" value="1"/>
</dbReference>
<evidence type="ECO:0000313" key="3">
    <source>
        <dbReference type="EMBL" id="QIN84753.1"/>
    </source>
</evidence>
<proteinExistence type="inferred from homology"/>
<dbReference type="InterPro" id="IPR014729">
    <property type="entry name" value="Rossmann-like_a/b/a_fold"/>
</dbReference>
<dbReference type="InterPro" id="IPR006016">
    <property type="entry name" value="UspA"/>
</dbReference>
<dbReference type="PANTHER" id="PTHR46268:SF6">
    <property type="entry name" value="UNIVERSAL STRESS PROTEIN UP12"/>
    <property type="match status" value="1"/>
</dbReference>
<protein>
    <submittedName>
        <fullName evidence="3">Universal stress protein</fullName>
    </submittedName>
</protein>
<sequence length="158" mass="16639">MDRQEKVIAETAGASVPYRRILVGTDGSGCSERAAAHAVYLAGELGARLYAVNSVNVERAFSAGIHFGEAVAELEKNGREATAAVKAMADSAGVECEEILTTGRPHRAIIQVCDEVDADLVVIGSTGMTSLERALIGSESESLARYSKRPVLIVHQPG</sequence>
<evidence type="ECO:0000313" key="4">
    <source>
        <dbReference type="Proteomes" id="UP000501452"/>
    </source>
</evidence>
<dbReference type="CDD" id="cd00293">
    <property type="entry name" value="USP-like"/>
    <property type="match status" value="1"/>
</dbReference>
<dbReference type="AlphaFoldDB" id="A0A6G8QE77"/>
<dbReference type="Gene3D" id="3.40.50.620">
    <property type="entry name" value="HUPs"/>
    <property type="match status" value="1"/>
</dbReference>
<evidence type="ECO:0000256" key="1">
    <source>
        <dbReference type="ARBA" id="ARBA00008791"/>
    </source>
</evidence>
<dbReference type="EMBL" id="CP045119">
    <property type="protein sequence ID" value="QIN84753.1"/>
    <property type="molecule type" value="Genomic_DNA"/>
</dbReference>
<dbReference type="InterPro" id="IPR006015">
    <property type="entry name" value="Universal_stress_UspA"/>
</dbReference>
<accession>A0A6G8QE77</accession>
<name>A0A6G8QE77_9ACTN</name>
<keyword evidence="4" id="KW-1185">Reference proteome</keyword>